<organism evidence="2 3">
    <name type="scientific">[Mycobacterium] nativiensis</name>
    <dbReference type="NCBI Taxonomy" id="2855503"/>
    <lineage>
        <taxon>Bacteria</taxon>
        <taxon>Bacillati</taxon>
        <taxon>Actinomycetota</taxon>
        <taxon>Actinomycetes</taxon>
        <taxon>Mycobacteriales</taxon>
        <taxon>Mycobacteriaceae</taxon>
        <taxon>Mycolicibacter</taxon>
    </lineage>
</organism>
<accession>A0ABU5XQ95</accession>
<keyword evidence="1" id="KW-0472">Membrane</keyword>
<sequence length="83" mass="8628">MVMYIDCGGDAPVASPQWVVISLLNVLTAMCFAVVGVVLGSSAVIVAAMVVGGSGSISINLLARAMQWCRRRRHPAGRRGTVG</sequence>
<keyword evidence="3" id="KW-1185">Reference proteome</keyword>
<proteinExistence type="predicted"/>
<evidence type="ECO:0000313" key="3">
    <source>
        <dbReference type="Proteomes" id="UP001298593"/>
    </source>
</evidence>
<evidence type="ECO:0000313" key="2">
    <source>
        <dbReference type="EMBL" id="MEB3030088.1"/>
    </source>
</evidence>
<name>A0ABU5XQ95_9MYCO</name>
<keyword evidence="1" id="KW-0812">Transmembrane</keyword>
<dbReference type="EMBL" id="JAYJJU010000001">
    <property type="protein sequence ID" value="MEB3030088.1"/>
    <property type="molecule type" value="Genomic_DNA"/>
</dbReference>
<evidence type="ECO:0000256" key="1">
    <source>
        <dbReference type="SAM" id="Phobius"/>
    </source>
</evidence>
<feature type="transmembrane region" description="Helical" evidence="1">
    <location>
        <begin position="45"/>
        <end position="63"/>
    </location>
</feature>
<keyword evidence="1" id="KW-1133">Transmembrane helix</keyword>
<comment type="caution">
    <text evidence="2">The sequence shown here is derived from an EMBL/GenBank/DDBJ whole genome shotgun (WGS) entry which is preliminary data.</text>
</comment>
<dbReference type="Proteomes" id="UP001298593">
    <property type="component" value="Unassembled WGS sequence"/>
</dbReference>
<feature type="transmembrane region" description="Helical" evidence="1">
    <location>
        <begin position="18"/>
        <end position="39"/>
    </location>
</feature>
<reference evidence="2 3" key="1">
    <citation type="submission" date="2023-12" db="EMBL/GenBank/DDBJ databases">
        <title>Description of new species of Mycobacterium terrae complex isolated from sewage at the Sao Paulo Zoological Park Foundation in Brazil.</title>
        <authorList>
            <person name="Romagnoli C.L."/>
            <person name="Conceicao E.C."/>
            <person name="Machado E."/>
            <person name="Barreto L.B.P.F."/>
            <person name="Sharma A."/>
            <person name="Silva N.M."/>
            <person name="Marques L.E."/>
            <person name="Juliana M.A."/>
            <person name="Lourenco M.C.S."/>
            <person name="Digiampietri L.A."/>
            <person name="Suffys P.N."/>
            <person name="Viana-Niero C."/>
        </authorList>
    </citation>
    <scope>NUCLEOTIDE SEQUENCE [LARGE SCALE GENOMIC DNA]</scope>
    <source>
        <strain evidence="2 3">MYC340</strain>
    </source>
</reference>
<dbReference type="RefSeq" id="WP_224973412.1">
    <property type="nucleotide sequence ID" value="NZ_JAYJJU010000001.1"/>
</dbReference>
<gene>
    <name evidence="2" type="ORF">KV113_00850</name>
</gene>
<evidence type="ECO:0008006" key="4">
    <source>
        <dbReference type="Google" id="ProtNLM"/>
    </source>
</evidence>
<protein>
    <recommendedName>
        <fullName evidence="4">Transmembrane protein</fullName>
    </recommendedName>
</protein>